<gene>
    <name evidence="2" type="ORF">BACPLE_00302</name>
    <name evidence="1" type="ORF">BACPLE_02251</name>
</gene>
<dbReference type="EMBL" id="ABQC02000019">
    <property type="protein sequence ID" value="EDY95966.1"/>
    <property type="molecule type" value="Genomic_DNA"/>
</dbReference>
<proteinExistence type="predicted"/>
<reference evidence="2 3" key="2">
    <citation type="submission" date="2008-08" db="EMBL/GenBank/DDBJ databases">
        <authorList>
            <person name="Fulton L."/>
            <person name="Clifton S."/>
            <person name="Fulton B."/>
            <person name="Xu J."/>
            <person name="Minx P."/>
            <person name="Pepin K.H."/>
            <person name="Johnson M."/>
            <person name="Thiruvilangam P."/>
            <person name="Bhonagiri V."/>
            <person name="Nash W.E."/>
            <person name="Mardis E.R."/>
            <person name="Wilson R.K."/>
        </authorList>
    </citation>
    <scope>NUCLEOTIDE SEQUENCE [LARGE SCALE GENOMIC DNA]</scope>
    <source>
        <strain evidence="2">DSM 17135</strain>
        <strain evidence="3">DSM 17135 / JCM 12973 / M2</strain>
    </source>
</reference>
<evidence type="ECO:0000313" key="2">
    <source>
        <dbReference type="EMBL" id="EDY97510.1"/>
    </source>
</evidence>
<evidence type="ECO:0000313" key="1">
    <source>
        <dbReference type="EMBL" id="EDY95966.1"/>
    </source>
</evidence>
<dbReference type="EMBL" id="ABQC02000002">
    <property type="protein sequence ID" value="EDY97510.1"/>
    <property type="molecule type" value="Genomic_DNA"/>
</dbReference>
<dbReference type="Proteomes" id="UP000003452">
    <property type="component" value="Unassembled WGS sequence"/>
</dbReference>
<dbReference type="HOGENOM" id="CLU_3095698_0_0_10"/>
<protein>
    <submittedName>
        <fullName evidence="2">Uncharacterized protein</fullName>
    </submittedName>
</protein>
<name>B5CUD2_PHOPM</name>
<accession>B5CUD2</accession>
<reference evidence="2 3" key="1">
    <citation type="submission" date="2008-08" db="EMBL/GenBank/DDBJ databases">
        <title>Draft genome sequence of Bacteroides plebeius (DSM 17135).</title>
        <authorList>
            <person name="Sudarsanam P."/>
            <person name="Ley R."/>
            <person name="Guruge J."/>
            <person name="Turnbaugh P.J."/>
            <person name="Mahowald M."/>
            <person name="Liep D."/>
            <person name="Gordon J."/>
        </authorList>
    </citation>
    <scope>NUCLEOTIDE SEQUENCE [LARGE SCALE GENOMIC DNA]</scope>
    <source>
        <strain evidence="2">DSM 17135</strain>
        <strain evidence="3">DSM 17135 / JCM 12973 / M2</strain>
    </source>
</reference>
<sequence length="51" mass="6078">MSKGARKGKPHAFLKPSEKFFQKNFRKNLEVTKKRLTFANAFPLKRELEKR</sequence>
<evidence type="ECO:0000313" key="3">
    <source>
        <dbReference type="Proteomes" id="UP000003452"/>
    </source>
</evidence>
<comment type="caution">
    <text evidence="2">The sequence shown here is derived from an EMBL/GenBank/DDBJ whole genome shotgun (WGS) entry which is preliminary data.</text>
</comment>
<dbReference type="AlphaFoldDB" id="B5CUD2"/>
<organism evidence="2 3">
    <name type="scientific">Phocaeicola plebeius (strain DSM 17135 / JCM 12973 / CCUG 54634 / M2)</name>
    <name type="common">Bacteroides plebeius</name>
    <dbReference type="NCBI Taxonomy" id="484018"/>
    <lineage>
        <taxon>Bacteria</taxon>
        <taxon>Pseudomonadati</taxon>
        <taxon>Bacteroidota</taxon>
        <taxon>Bacteroidia</taxon>
        <taxon>Bacteroidales</taxon>
        <taxon>Bacteroidaceae</taxon>
        <taxon>Phocaeicola</taxon>
    </lineage>
</organism>